<dbReference type="OrthoDB" id="1188001at2"/>
<dbReference type="Proteomes" id="UP000431401">
    <property type="component" value="Unassembled WGS sequence"/>
</dbReference>
<protein>
    <recommendedName>
        <fullName evidence="2">Tyrosine specific protein phosphatases domain-containing protein</fullName>
    </recommendedName>
</protein>
<dbReference type="EMBL" id="WEGI01000007">
    <property type="protein sequence ID" value="MQY28082.1"/>
    <property type="molecule type" value="Genomic_DNA"/>
</dbReference>
<dbReference type="Pfam" id="PF13350">
    <property type="entry name" value="Y_phosphatase3"/>
    <property type="match status" value="1"/>
</dbReference>
<dbReference type="GO" id="GO:0004721">
    <property type="term" value="F:phosphoprotein phosphatase activity"/>
    <property type="evidence" value="ECO:0007669"/>
    <property type="project" value="InterPro"/>
</dbReference>
<dbReference type="PROSITE" id="PS50056">
    <property type="entry name" value="TYR_PHOSPHATASE_2"/>
    <property type="match status" value="1"/>
</dbReference>
<gene>
    <name evidence="3" type="ORF">NRB56_36650</name>
</gene>
<evidence type="ECO:0000313" key="4">
    <source>
        <dbReference type="Proteomes" id="UP000431401"/>
    </source>
</evidence>
<dbReference type="PANTHER" id="PTHR31126">
    <property type="entry name" value="TYROSINE-PROTEIN PHOSPHATASE"/>
    <property type="match status" value="1"/>
</dbReference>
<dbReference type="InterPro" id="IPR029021">
    <property type="entry name" value="Prot-tyrosine_phosphatase-like"/>
</dbReference>
<dbReference type="PROSITE" id="PS00383">
    <property type="entry name" value="TYR_PHOSPHATASE_1"/>
    <property type="match status" value="1"/>
</dbReference>
<feature type="domain" description="Tyrosine specific protein phosphatases" evidence="2">
    <location>
        <begin position="138"/>
        <end position="161"/>
    </location>
</feature>
<dbReference type="InterPro" id="IPR016130">
    <property type="entry name" value="Tyr_Pase_AS"/>
</dbReference>
<sequence>MVTQLPEQLGDPARGSRIPVGGTYNFRDVGGTPAGAGHIRHGVLYRSDGLHELTDAGREVLRQRRIGTVIDLRAVDERDREPSLLDGLTAVNHHAPIFESTADAAPAGAPLSLTYVYDYIVDERGPQLAHAIGLIAAGTEPVVVHCTAGKDRTGLVIALTLAVVGVADADIVADYAATERHLGGEWADRALDRLAADYGLEPSAATRGFLAGSPAELITHSLERVRDRSGSVRAYLTEHGLGEREFDSLTGLLVTNDPIEGNIA</sequence>
<dbReference type="Gene3D" id="3.90.190.10">
    <property type="entry name" value="Protein tyrosine phosphatase superfamily"/>
    <property type="match status" value="1"/>
</dbReference>
<dbReference type="SUPFAM" id="SSF52799">
    <property type="entry name" value="(Phosphotyrosine protein) phosphatases II"/>
    <property type="match status" value="1"/>
</dbReference>
<evidence type="ECO:0000313" key="3">
    <source>
        <dbReference type="EMBL" id="MQY28082.1"/>
    </source>
</evidence>
<comment type="caution">
    <text evidence="3">The sequence shown here is derived from an EMBL/GenBank/DDBJ whole genome shotgun (WGS) entry which is preliminary data.</text>
</comment>
<name>A0A7K0DRS1_9NOCA</name>
<comment type="similarity">
    <text evidence="1">Belongs to the protein-tyrosine phosphatase family.</text>
</comment>
<reference evidence="3 4" key="1">
    <citation type="submission" date="2019-10" db="EMBL/GenBank/DDBJ databases">
        <title>Nocardia macrotermitis sp. nov. and Nocardia aurantia sp. nov., isolated from the gut of fungus growing-termite Macrotermes natalensis.</title>
        <authorList>
            <person name="Benndorf R."/>
            <person name="Schwitalla J."/>
            <person name="Martin K."/>
            <person name="De Beer W."/>
            <person name="Kaster A.-K."/>
            <person name="Vollmers J."/>
            <person name="Poulsen M."/>
            <person name="Beemelmanns C."/>
        </authorList>
    </citation>
    <scope>NUCLEOTIDE SEQUENCE [LARGE SCALE GENOMIC DNA]</scope>
    <source>
        <strain evidence="3 4">RB56</strain>
    </source>
</reference>
<dbReference type="InterPro" id="IPR000387">
    <property type="entry name" value="Tyr_Pase_dom"/>
</dbReference>
<accession>A0A7K0DRS1</accession>
<dbReference type="PANTHER" id="PTHR31126:SF1">
    <property type="entry name" value="TYROSINE SPECIFIC PROTEIN PHOSPHATASES DOMAIN-CONTAINING PROTEIN"/>
    <property type="match status" value="1"/>
</dbReference>
<keyword evidence="4" id="KW-1185">Reference proteome</keyword>
<organism evidence="3 4">
    <name type="scientific">Nocardia aurantia</name>
    <dbReference type="NCBI Taxonomy" id="2585199"/>
    <lineage>
        <taxon>Bacteria</taxon>
        <taxon>Bacillati</taxon>
        <taxon>Actinomycetota</taxon>
        <taxon>Actinomycetes</taxon>
        <taxon>Mycobacteriales</taxon>
        <taxon>Nocardiaceae</taxon>
        <taxon>Nocardia</taxon>
    </lineage>
</organism>
<dbReference type="RefSeq" id="WP_153343664.1">
    <property type="nucleotide sequence ID" value="NZ_WEGI01000007.1"/>
</dbReference>
<evidence type="ECO:0000256" key="1">
    <source>
        <dbReference type="ARBA" id="ARBA00009580"/>
    </source>
</evidence>
<dbReference type="InterPro" id="IPR026893">
    <property type="entry name" value="Tyr/Ser_Pase_IphP-type"/>
</dbReference>
<evidence type="ECO:0000259" key="2">
    <source>
        <dbReference type="PROSITE" id="PS50056"/>
    </source>
</evidence>
<dbReference type="AlphaFoldDB" id="A0A7K0DRS1"/>
<proteinExistence type="inferred from homology"/>